<dbReference type="RefSeq" id="WP_156331899.1">
    <property type="nucleotide sequence ID" value="NZ_CP159837.1"/>
</dbReference>
<organism evidence="1">
    <name type="scientific">Planktothricoides raciborskii GIHE-MW2</name>
    <dbReference type="NCBI Taxonomy" id="2792601"/>
    <lineage>
        <taxon>Bacteria</taxon>
        <taxon>Bacillati</taxon>
        <taxon>Cyanobacteriota</taxon>
        <taxon>Cyanophyceae</taxon>
        <taxon>Oscillatoriophycideae</taxon>
        <taxon>Oscillatoriales</taxon>
        <taxon>Oscillatoriaceae</taxon>
        <taxon>Planktothricoides</taxon>
    </lineage>
</organism>
<gene>
    <name evidence="1" type="ORF">ABWT76_004477</name>
</gene>
<name>A0AAU8JB58_9CYAN</name>
<dbReference type="AlphaFoldDB" id="A0AAU8JB58"/>
<protein>
    <submittedName>
        <fullName evidence="1">Uncharacterized protein</fullName>
    </submittedName>
</protein>
<proteinExistence type="predicted"/>
<sequence length="79" mass="9265">MIQCPLSETGHFYVSKSIICGDRDRPLAFLFNQETQTILSPTRRENFSINLCKLTVQSQEKFPQKRFSMMSTTDWPNFK</sequence>
<accession>A0AAU8JB58</accession>
<evidence type="ECO:0000313" key="1">
    <source>
        <dbReference type="EMBL" id="XCM35775.1"/>
    </source>
</evidence>
<dbReference type="EMBL" id="CP159837">
    <property type="protein sequence ID" value="XCM35775.1"/>
    <property type="molecule type" value="Genomic_DNA"/>
</dbReference>
<reference evidence="1" key="1">
    <citation type="submission" date="2024-07" db="EMBL/GenBank/DDBJ databases">
        <authorList>
            <person name="Kim Y.J."/>
            <person name="Jeong J.Y."/>
        </authorList>
    </citation>
    <scope>NUCLEOTIDE SEQUENCE</scope>
    <source>
        <strain evidence="1">GIHE-MW2</strain>
    </source>
</reference>